<accession>A0A4U9YPD5</accession>
<dbReference type="Proteomes" id="UP000304914">
    <property type="component" value="Chromosome"/>
</dbReference>
<name>A0A4U9YPD5_9STRE</name>
<dbReference type="InterPro" id="IPR050611">
    <property type="entry name" value="ABCF"/>
</dbReference>
<gene>
    <name evidence="3" type="primary">yheS_5</name>
    <name evidence="3" type="ORF">NCTC5385_01445</name>
</gene>
<evidence type="ECO:0000313" key="4">
    <source>
        <dbReference type="Proteomes" id="UP000304914"/>
    </source>
</evidence>
<organism evidence="3 4">
    <name type="scientific">Streptococcus pseudoporcinus</name>
    <dbReference type="NCBI Taxonomy" id="361101"/>
    <lineage>
        <taxon>Bacteria</taxon>
        <taxon>Bacillati</taxon>
        <taxon>Bacillota</taxon>
        <taxon>Bacilli</taxon>
        <taxon>Lactobacillales</taxon>
        <taxon>Streptococcaceae</taxon>
        <taxon>Streptococcus</taxon>
    </lineage>
</organism>
<dbReference type="PANTHER" id="PTHR19211">
    <property type="entry name" value="ATP-BINDING TRANSPORT PROTEIN-RELATED"/>
    <property type="match status" value="1"/>
</dbReference>
<evidence type="ECO:0000259" key="2">
    <source>
        <dbReference type="Pfam" id="PF00005"/>
    </source>
</evidence>
<feature type="domain" description="ABC transporter" evidence="2">
    <location>
        <begin position="7"/>
        <end position="75"/>
    </location>
</feature>
<evidence type="ECO:0000313" key="3">
    <source>
        <dbReference type="EMBL" id="VTS29470.1"/>
    </source>
</evidence>
<keyword evidence="1" id="KW-0677">Repeat</keyword>
<keyword evidence="3" id="KW-0067">ATP-binding</keyword>
<reference evidence="3 4" key="1">
    <citation type="submission" date="2019-05" db="EMBL/GenBank/DDBJ databases">
        <authorList>
            <consortium name="Pathogen Informatics"/>
        </authorList>
    </citation>
    <scope>NUCLEOTIDE SEQUENCE [LARGE SCALE GENOMIC DNA]</scope>
    <source>
        <strain evidence="3 4">NCTC5385</strain>
    </source>
</reference>
<evidence type="ECO:0000256" key="1">
    <source>
        <dbReference type="ARBA" id="ARBA00022737"/>
    </source>
</evidence>
<dbReference type="Pfam" id="PF00005">
    <property type="entry name" value="ABC_tran"/>
    <property type="match status" value="1"/>
</dbReference>
<proteinExistence type="predicted"/>
<dbReference type="Gene3D" id="3.40.50.300">
    <property type="entry name" value="P-loop containing nucleotide triphosphate hydrolases"/>
    <property type="match status" value="1"/>
</dbReference>
<dbReference type="InterPro" id="IPR003439">
    <property type="entry name" value="ABC_transporter-like_ATP-bd"/>
</dbReference>
<dbReference type="EMBL" id="LR594035">
    <property type="protein sequence ID" value="VTS29470.1"/>
    <property type="molecule type" value="Genomic_DNA"/>
</dbReference>
<keyword evidence="3" id="KW-0547">Nucleotide-binding</keyword>
<protein>
    <submittedName>
        <fullName evidence="3">ABC transporter ATP-binding protein</fullName>
    </submittedName>
</protein>
<dbReference type="PANTHER" id="PTHR19211:SF14">
    <property type="entry name" value="ATP-BINDING CASSETTE SUB-FAMILY F MEMBER 1"/>
    <property type="match status" value="1"/>
</dbReference>
<dbReference type="GO" id="GO:0005524">
    <property type="term" value="F:ATP binding"/>
    <property type="evidence" value="ECO:0007669"/>
    <property type="project" value="UniProtKB-KW"/>
</dbReference>
<sequence length="123" mass="14125">MPQHYDEHLAEKEKVLDFLSPQDPEKARSLLASLQLTRQEIEHDIRHLSGGQKAKLFLAKMVLDKCNILVLDEPTRHFSPTSQPLVREFLAGFPGAIISVSQDRQFIAEPYLKKYQLDEKSLL</sequence>
<dbReference type="SUPFAM" id="SSF52540">
    <property type="entry name" value="P-loop containing nucleoside triphosphate hydrolases"/>
    <property type="match status" value="1"/>
</dbReference>
<dbReference type="AlphaFoldDB" id="A0A4U9YPD5"/>
<dbReference type="InterPro" id="IPR027417">
    <property type="entry name" value="P-loop_NTPase"/>
</dbReference>
<dbReference type="GO" id="GO:0016887">
    <property type="term" value="F:ATP hydrolysis activity"/>
    <property type="evidence" value="ECO:0007669"/>
    <property type="project" value="InterPro"/>
</dbReference>